<reference evidence="2" key="1">
    <citation type="submission" date="2017-07" db="EMBL/GenBank/DDBJ databases">
        <authorList>
            <person name="Mikheyev A."/>
            <person name="Grau M."/>
        </authorList>
    </citation>
    <scope>NUCLEOTIDE SEQUENCE</scope>
    <source>
        <tissue evidence="2">Venom_gland</tissue>
    </source>
</reference>
<protein>
    <submittedName>
        <fullName evidence="2">Uncharacterized protein</fullName>
    </submittedName>
</protein>
<reference evidence="2" key="2">
    <citation type="submission" date="2017-11" db="EMBL/GenBank/DDBJ databases">
        <title>Coralsnake Venomics: Analyses of Venom Gland Transcriptomes and Proteomes of Six Brazilian Taxa.</title>
        <authorList>
            <person name="Aird S.D."/>
            <person name="Jorge da Silva N."/>
            <person name="Qiu L."/>
            <person name="Villar-Briones A."/>
            <person name="Aparecida-Saddi V."/>
            <person name="Campos-Telles M.P."/>
            <person name="Grau M."/>
            <person name="Mikheyev A.S."/>
        </authorList>
    </citation>
    <scope>NUCLEOTIDE SEQUENCE</scope>
    <source>
        <tissue evidence="2">Venom_gland</tissue>
    </source>
</reference>
<organism evidence="2">
    <name type="scientific">Micrurus lemniscatus lemniscatus</name>
    <dbReference type="NCBI Taxonomy" id="129467"/>
    <lineage>
        <taxon>Eukaryota</taxon>
        <taxon>Metazoa</taxon>
        <taxon>Chordata</taxon>
        <taxon>Craniata</taxon>
        <taxon>Vertebrata</taxon>
        <taxon>Euteleostomi</taxon>
        <taxon>Lepidosauria</taxon>
        <taxon>Squamata</taxon>
        <taxon>Bifurcata</taxon>
        <taxon>Unidentata</taxon>
        <taxon>Episquamata</taxon>
        <taxon>Toxicofera</taxon>
        <taxon>Serpentes</taxon>
        <taxon>Colubroidea</taxon>
        <taxon>Elapidae</taxon>
        <taxon>Elapinae</taxon>
        <taxon>Micrurus</taxon>
    </lineage>
</organism>
<name>A0A2D4I2F5_MICLE</name>
<sequence length="160" mass="17583">MAGGGGVGGGRNVGSIRQSGLLLEALDKSQSRRDGGFKNNWSFDHSEESEGDTEKDEANLLIFDESDGTCRPNGERKPCRHRLSFGARNDALRTYSRRNKTDTLETLKSITTGLNVSGSSKKIWCSAFQLISKLFNMWYMSGGNVSYESAANTVQLFLLC</sequence>
<accession>A0A2D4I2F5</accession>
<dbReference type="AlphaFoldDB" id="A0A2D4I2F5"/>
<proteinExistence type="predicted"/>
<dbReference type="EMBL" id="IACK01075273">
    <property type="protein sequence ID" value="LAA78352.1"/>
    <property type="molecule type" value="Transcribed_RNA"/>
</dbReference>
<feature type="region of interest" description="Disordered" evidence="1">
    <location>
        <begin position="27"/>
        <end position="56"/>
    </location>
</feature>
<evidence type="ECO:0000256" key="1">
    <source>
        <dbReference type="SAM" id="MobiDB-lite"/>
    </source>
</evidence>
<feature type="compositionally biased region" description="Basic and acidic residues" evidence="1">
    <location>
        <begin position="27"/>
        <end position="36"/>
    </location>
</feature>
<evidence type="ECO:0000313" key="2">
    <source>
        <dbReference type="EMBL" id="LAA78352.1"/>
    </source>
</evidence>